<feature type="compositionally biased region" description="Low complexity" evidence="1">
    <location>
        <begin position="85"/>
        <end position="94"/>
    </location>
</feature>
<gene>
    <name evidence="2" type="ORF">MRATA1EN1_LOCUS10165</name>
</gene>
<feature type="region of interest" description="Disordered" evidence="1">
    <location>
        <begin position="71"/>
        <end position="123"/>
    </location>
</feature>
<evidence type="ECO:0000313" key="2">
    <source>
        <dbReference type="EMBL" id="CAI9161203.1"/>
    </source>
</evidence>
<reference evidence="2" key="1">
    <citation type="submission" date="2023-04" db="EMBL/GenBank/DDBJ databases">
        <authorList>
            <consortium name="ELIXIR-Norway"/>
        </authorList>
    </citation>
    <scope>NUCLEOTIDE SEQUENCE [LARGE SCALE GENOMIC DNA]</scope>
</reference>
<protein>
    <submittedName>
        <fullName evidence="2">Uncharacterized protein</fullName>
    </submittedName>
</protein>
<sequence>MCRIVQFPFSANLLLRSFLVVPSELNIIHPNICKHPSLLCCFLVGITWCQKQDTGCRPAQALTNSDTALDSKQWLHSTDKENEAPEPAGSPAAGMRQSSDLNPEAEESQRGGYLSAEDTDTHLKRQEIGLPRWLSGKESTCQRRRPWFYPCFKKSHMLRSS</sequence>
<keyword evidence="3" id="KW-1185">Reference proteome</keyword>
<dbReference type="Proteomes" id="UP001176941">
    <property type="component" value="Chromosome 20"/>
</dbReference>
<evidence type="ECO:0000256" key="1">
    <source>
        <dbReference type="SAM" id="MobiDB-lite"/>
    </source>
</evidence>
<organism evidence="2 3">
    <name type="scientific">Rangifer tarandus platyrhynchus</name>
    <name type="common">Svalbard reindeer</name>
    <dbReference type="NCBI Taxonomy" id="3082113"/>
    <lineage>
        <taxon>Eukaryota</taxon>
        <taxon>Metazoa</taxon>
        <taxon>Chordata</taxon>
        <taxon>Craniata</taxon>
        <taxon>Vertebrata</taxon>
        <taxon>Euteleostomi</taxon>
        <taxon>Mammalia</taxon>
        <taxon>Eutheria</taxon>
        <taxon>Laurasiatheria</taxon>
        <taxon>Artiodactyla</taxon>
        <taxon>Ruminantia</taxon>
        <taxon>Pecora</taxon>
        <taxon>Cervidae</taxon>
        <taxon>Odocoileinae</taxon>
        <taxon>Rangifer</taxon>
    </lineage>
</organism>
<dbReference type="EMBL" id="OX459956">
    <property type="protein sequence ID" value="CAI9161203.1"/>
    <property type="molecule type" value="Genomic_DNA"/>
</dbReference>
<accession>A0ABN8YIB6</accession>
<proteinExistence type="predicted"/>
<evidence type="ECO:0000313" key="3">
    <source>
        <dbReference type="Proteomes" id="UP001176941"/>
    </source>
</evidence>
<name>A0ABN8YIB6_RANTA</name>